<dbReference type="EMBL" id="LNIX01000004">
    <property type="protein sequence ID" value="OXA55760.1"/>
    <property type="molecule type" value="Genomic_DNA"/>
</dbReference>
<dbReference type="OrthoDB" id="5954088at2759"/>
<organism evidence="2 3">
    <name type="scientific">Folsomia candida</name>
    <name type="common">Springtail</name>
    <dbReference type="NCBI Taxonomy" id="158441"/>
    <lineage>
        <taxon>Eukaryota</taxon>
        <taxon>Metazoa</taxon>
        <taxon>Ecdysozoa</taxon>
        <taxon>Arthropoda</taxon>
        <taxon>Hexapoda</taxon>
        <taxon>Collembola</taxon>
        <taxon>Entomobryomorpha</taxon>
        <taxon>Isotomoidea</taxon>
        <taxon>Isotomidae</taxon>
        <taxon>Proisotominae</taxon>
        <taxon>Folsomia</taxon>
    </lineage>
</organism>
<sequence>MSTLPANSTFLPVLDDLLSPDFRTVSLPGQTPQTPAETPVSATKVTTFVESHTGQLTSKASNYPGVVKDQNASNSRPSTSSCDPMTTSIYVQQHHTVNGVGVKKQTGHQRHKSHDNQQNAAVAIQKWWKVRKGRRRHTSAGEGTVDLKAERAKHSIRHNRTEEHVRYLEMEVQRLKSALVAERKLRGLQVEAIRSLWGEVQKVSAISGSPGAGDVMTQSMPNGLPLGYKKQQGGGCMTMSLQGNFLDNLQFQSQNELSSCSCTKEIKNLKQSFTTEMAQLRGMIDQLRVEGGSNSSINEDPKASLQKRPLTLNLGGNGGGGRPNEVVEEKKEISGYADLMATSIIEDAKE</sequence>
<dbReference type="Proteomes" id="UP000198287">
    <property type="component" value="Unassembled WGS sequence"/>
</dbReference>
<keyword evidence="3" id="KW-1185">Reference proteome</keyword>
<evidence type="ECO:0000313" key="2">
    <source>
        <dbReference type="EMBL" id="OXA55760.1"/>
    </source>
</evidence>
<name>A0A226EEA7_FOLCA</name>
<feature type="compositionally biased region" description="Polar residues" evidence="1">
    <location>
        <begin position="70"/>
        <end position="82"/>
    </location>
</feature>
<evidence type="ECO:0000313" key="3">
    <source>
        <dbReference type="Proteomes" id="UP000198287"/>
    </source>
</evidence>
<protein>
    <submittedName>
        <fullName evidence="2">Centrosomal protein of 97 kDa</fullName>
    </submittedName>
</protein>
<dbReference type="STRING" id="158441.A0A226EEA7"/>
<accession>A0A226EEA7</accession>
<reference evidence="2 3" key="1">
    <citation type="submission" date="2015-12" db="EMBL/GenBank/DDBJ databases">
        <title>The genome of Folsomia candida.</title>
        <authorList>
            <person name="Faddeeva A."/>
            <person name="Derks M.F."/>
            <person name="Anvar Y."/>
            <person name="Smit S."/>
            <person name="Van Straalen N."/>
            <person name="Roelofs D."/>
        </authorList>
    </citation>
    <scope>NUCLEOTIDE SEQUENCE [LARGE SCALE GENOMIC DNA]</scope>
    <source>
        <strain evidence="2 3">VU population</strain>
        <tissue evidence="2">Whole body</tissue>
    </source>
</reference>
<comment type="caution">
    <text evidence="2">The sequence shown here is derived from an EMBL/GenBank/DDBJ whole genome shotgun (WGS) entry which is preliminary data.</text>
</comment>
<proteinExistence type="predicted"/>
<evidence type="ECO:0000256" key="1">
    <source>
        <dbReference type="SAM" id="MobiDB-lite"/>
    </source>
</evidence>
<gene>
    <name evidence="2" type="ORF">Fcan01_09759</name>
</gene>
<feature type="region of interest" description="Disordered" evidence="1">
    <location>
        <begin position="59"/>
        <end position="82"/>
    </location>
</feature>
<dbReference type="OMA" id="AKHSIRH"/>
<dbReference type="AlphaFoldDB" id="A0A226EEA7"/>